<dbReference type="Proteomes" id="UP000646365">
    <property type="component" value="Unassembled WGS sequence"/>
</dbReference>
<dbReference type="SUPFAM" id="SSF46894">
    <property type="entry name" value="C-terminal effector domain of the bipartite response regulators"/>
    <property type="match status" value="1"/>
</dbReference>
<keyword evidence="2 6" id="KW-0238">DNA-binding</keyword>
<dbReference type="PANTHER" id="PTHR43214">
    <property type="entry name" value="TWO-COMPONENT RESPONSE REGULATOR"/>
    <property type="match status" value="1"/>
</dbReference>
<dbReference type="Pfam" id="PF00072">
    <property type="entry name" value="Response_reg"/>
    <property type="match status" value="1"/>
</dbReference>
<dbReference type="InterPro" id="IPR039420">
    <property type="entry name" value="WalR-like"/>
</dbReference>
<dbReference type="SMART" id="SM00448">
    <property type="entry name" value="REC"/>
    <property type="match status" value="1"/>
</dbReference>
<accession>A0A8J3E514</accession>
<dbReference type="AlphaFoldDB" id="A0A8J3E514"/>
<evidence type="ECO:0000259" key="5">
    <source>
        <dbReference type="PROSITE" id="PS50110"/>
    </source>
</evidence>
<feature type="domain" description="HTH luxR-type" evidence="4">
    <location>
        <begin position="141"/>
        <end position="206"/>
    </location>
</feature>
<dbReference type="PRINTS" id="PR00038">
    <property type="entry name" value="HTHLUXR"/>
</dbReference>
<reference evidence="6" key="1">
    <citation type="journal article" date="2014" name="Int. J. Syst. Evol. Microbiol.">
        <title>Complete genome sequence of Corynebacterium casei LMG S-19264T (=DSM 44701T), isolated from a smear-ripened cheese.</title>
        <authorList>
            <consortium name="US DOE Joint Genome Institute (JGI-PGF)"/>
            <person name="Walter F."/>
            <person name="Albersmeier A."/>
            <person name="Kalinowski J."/>
            <person name="Ruckert C."/>
        </authorList>
    </citation>
    <scope>NUCLEOTIDE SEQUENCE</scope>
    <source>
        <strain evidence="6">CGMCC 1.15725</strain>
    </source>
</reference>
<dbReference type="RefSeq" id="WP_189046242.1">
    <property type="nucleotide sequence ID" value="NZ_BMJQ01000006.1"/>
</dbReference>
<evidence type="ECO:0000256" key="2">
    <source>
        <dbReference type="ARBA" id="ARBA00023125"/>
    </source>
</evidence>
<dbReference type="GO" id="GO:0000160">
    <property type="term" value="P:phosphorelay signal transduction system"/>
    <property type="evidence" value="ECO:0007669"/>
    <property type="project" value="InterPro"/>
</dbReference>
<sequence length="209" mass="22468">MKVLIVDDHAVVRSGLQRLFQGEPDIEPLEATDAIEALAVFAAEQPDVVIIDINLPGMGGLDLLRRLVAERPTVRALIFSMHAEPIYATEALRVGALGYVSKIAPSNEILDAVRSVAGGARYIDRQIAQELALSGIVRRPERAMGPALSVRETELLRLLAEGRSLSEMAEVIGVSYKTVANSLSLLKSRLGVATTAELISLAIRQGYAS</sequence>
<dbReference type="InterPro" id="IPR011006">
    <property type="entry name" value="CheY-like_superfamily"/>
</dbReference>
<dbReference type="PROSITE" id="PS50110">
    <property type="entry name" value="RESPONSE_REGULATORY"/>
    <property type="match status" value="1"/>
</dbReference>
<keyword evidence="1 3" id="KW-0597">Phosphoprotein</keyword>
<dbReference type="InterPro" id="IPR058245">
    <property type="entry name" value="NreC/VraR/RcsB-like_REC"/>
</dbReference>
<comment type="caution">
    <text evidence="6">The sequence shown here is derived from an EMBL/GenBank/DDBJ whole genome shotgun (WGS) entry which is preliminary data.</text>
</comment>
<evidence type="ECO:0000259" key="4">
    <source>
        <dbReference type="PROSITE" id="PS50043"/>
    </source>
</evidence>
<evidence type="ECO:0000256" key="3">
    <source>
        <dbReference type="PROSITE-ProRule" id="PRU00169"/>
    </source>
</evidence>
<dbReference type="InterPro" id="IPR016032">
    <property type="entry name" value="Sig_transdc_resp-reg_C-effctor"/>
</dbReference>
<dbReference type="SMART" id="SM00421">
    <property type="entry name" value="HTH_LUXR"/>
    <property type="match status" value="1"/>
</dbReference>
<dbReference type="InterPro" id="IPR000792">
    <property type="entry name" value="Tscrpt_reg_LuxR_C"/>
</dbReference>
<evidence type="ECO:0000256" key="1">
    <source>
        <dbReference type="ARBA" id="ARBA00022553"/>
    </source>
</evidence>
<feature type="domain" description="Response regulatory" evidence="5">
    <location>
        <begin position="2"/>
        <end position="117"/>
    </location>
</feature>
<keyword evidence="7" id="KW-1185">Reference proteome</keyword>
<evidence type="ECO:0000313" key="6">
    <source>
        <dbReference type="EMBL" id="GGF18537.1"/>
    </source>
</evidence>
<dbReference type="Pfam" id="PF00196">
    <property type="entry name" value="GerE"/>
    <property type="match status" value="1"/>
</dbReference>
<reference evidence="6" key="2">
    <citation type="submission" date="2020-09" db="EMBL/GenBank/DDBJ databases">
        <authorList>
            <person name="Sun Q."/>
            <person name="Zhou Y."/>
        </authorList>
    </citation>
    <scope>NUCLEOTIDE SEQUENCE</scope>
    <source>
        <strain evidence="6">CGMCC 1.15725</strain>
    </source>
</reference>
<organism evidence="6 7">
    <name type="scientific">Aliidongia dinghuensis</name>
    <dbReference type="NCBI Taxonomy" id="1867774"/>
    <lineage>
        <taxon>Bacteria</taxon>
        <taxon>Pseudomonadati</taxon>
        <taxon>Pseudomonadota</taxon>
        <taxon>Alphaproteobacteria</taxon>
        <taxon>Rhodospirillales</taxon>
        <taxon>Dongiaceae</taxon>
        <taxon>Aliidongia</taxon>
    </lineage>
</organism>
<dbReference type="InterPro" id="IPR001789">
    <property type="entry name" value="Sig_transdc_resp-reg_receiver"/>
</dbReference>
<dbReference type="PANTHER" id="PTHR43214:SF43">
    <property type="entry name" value="TWO-COMPONENT RESPONSE REGULATOR"/>
    <property type="match status" value="1"/>
</dbReference>
<dbReference type="CDD" id="cd17535">
    <property type="entry name" value="REC_NarL-like"/>
    <property type="match status" value="1"/>
</dbReference>
<proteinExistence type="predicted"/>
<dbReference type="EMBL" id="BMJQ01000006">
    <property type="protein sequence ID" value="GGF18537.1"/>
    <property type="molecule type" value="Genomic_DNA"/>
</dbReference>
<dbReference type="GO" id="GO:0003677">
    <property type="term" value="F:DNA binding"/>
    <property type="evidence" value="ECO:0007669"/>
    <property type="project" value="UniProtKB-KW"/>
</dbReference>
<dbReference type="PROSITE" id="PS50043">
    <property type="entry name" value="HTH_LUXR_2"/>
    <property type="match status" value="1"/>
</dbReference>
<feature type="modified residue" description="4-aspartylphosphate" evidence="3">
    <location>
        <position position="52"/>
    </location>
</feature>
<dbReference type="CDD" id="cd06170">
    <property type="entry name" value="LuxR_C_like"/>
    <property type="match status" value="1"/>
</dbReference>
<gene>
    <name evidence="6" type="ORF">GCM10011611_25510</name>
</gene>
<evidence type="ECO:0000313" key="7">
    <source>
        <dbReference type="Proteomes" id="UP000646365"/>
    </source>
</evidence>
<name>A0A8J3E514_9PROT</name>
<dbReference type="SUPFAM" id="SSF52172">
    <property type="entry name" value="CheY-like"/>
    <property type="match status" value="1"/>
</dbReference>
<dbReference type="Gene3D" id="3.40.50.2300">
    <property type="match status" value="1"/>
</dbReference>
<protein>
    <submittedName>
        <fullName evidence="6">DNA-binding response regulator</fullName>
    </submittedName>
</protein>
<dbReference type="GO" id="GO:0006355">
    <property type="term" value="P:regulation of DNA-templated transcription"/>
    <property type="evidence" value="ECO:0007669"/>
    <property type="project" value="InterPro"/>
</dbReference>